<sequence length="302" mass="33078">MLGLNYESSDDEVAVPIKSRTSTNNQQTTAVPDPKLDIASEYTNPPRCSSLQRGPFEVPPSNEPAIGPALGPSATPPPAEPSPVEGNSAAQSPYSSARIIIRNLTLPPVPNFNIPPSPPASPPPKSTAKFRQFLELKRRGVHFNERLEKTSALRNPSHLQKLMGFAGLSDMDQYASTLPEEVAVPTSFPEWADAKQLAMTQKGITKRREEEQARTQREAIDFVPAAGSAASSRTATPGGRGSRGSAAERVMAGLDREKPGPPLVPDRSKRREFERKGSRFDDSRSRYRSRSRSPKRKRSRSR</sequence>
<proteinExistence type="predicted"/>
<evidence type="ECO:0000313" key="2">
    <source>
        <dbReference type="EMBL" id="OCK75848.1"/>
    </source>
</evidence>
<dbReference type="PANTHER" id="PTHR13464:SF0">
    <property type="entry name" value="SAP30-BINDING PROTEIN"/>
    <property type="match status" value="1"/>
</dbReference>
<dbReference type="OrthoDB" id="1714508at2759"/>
<keyword evidence="3" id="KW-1185">Reference proteome</keyword>
<feature type="compositionally biased region" description="Basic residues" evidence="1">
    <location>
        <begin position="286"/>
        <end position="302"/>
    </location>
</feature>
<gene>
    <name evidence="2" type="ORF">K432DRAFT_385899</name>
</gene>
<dbReference type="GO" id="GO:0006355">
    <property type="term" value="P:regulation of DNA-templated transcription"/>
    <property type="evidence" value="ECO:0007669"/>
    <property type="project" value="InterPro"/>
</dbReference>
<dbReference type="Pfam" id="PF07818">
    <property type="entry name" value="HCNGP"/>
    <property type="match status" value="1"/>
</dbReference>
<name>A0A8E2E253_9PEZI</name>
<feature type="compositionally biased region" description="Basic and acidic residues" evidence="1">
    <location>
        <begin position="206"/>
        <end position="220"/>
    </location>
</feature>
<evidence type="ECO:0000313" key="3">
    <source>
        <dbReference type="Proteomes" id="UP000250266"/>
    </source>
</evidence>
<organism evidence="2 3">
    <name type="scientific">Lepidopterella palustris CBS 459.81</name>
    <dbReference type="NCBI Taxonomy" id="1314670"/>
    <lineage>
        <taxon>Eukaryota</taxon>
        <taxon>Fungi</taxon>
        <taxon>Dikarya</taxon>
        <taxon>Ascomycota</taxon>
        <taxon>Pezizomycotina</taxon>
        <taxon>Dothideomycetes</taxon>
        <taxon>Pleosporomycetidae</taxon>
        <taxon>Mytilinidiales</taxon>
        <taxon>Argynnaceae</taxon>
        <taxon>Lepidopterella</taxon>
    </lineage>
</organism>
<dbReference type="PANTHER" id="PTHR13464">
    <property type="entry name" value="TRANSCRIPTIONAL REGULATOR PROTEIN HCNGP"/>
    <property type="match status" value="1"/>
</dbReference>
<dbReference type="AlphaFoldDB" id="A0A8E2E253"/>
<dbReference type="EMBL" id="KV745268">
    <property type="protein sequence ID" value="OCK75848.1"/>
    <property type="molecule type" value="Genomic_DNA"/>
</dbReference>
<dbReference type="Proteomes" id="UP000250266">
    <property type="component" value="Unassembled WGS sequence"/>
</dbReference>
<evidence type="ECO:0008006" key="4">
    <source>
        <dbReference type="Google" id="ProtNLM"/>
    </source>
</evidence>
<evidence type="ECO:0000256" key="1">
    <source>
        <dbReference type="SAM" id="MobiDB-lite"/>
    </source>
</evidence>
<feature type="compositionally biased region" description="Low complexity" evidence="1">
    <location>
        <begin position="224"/>
        <end position="249"/>
    </location>
</feature>
<feature type="compositionally biased region" description="Polar residues" evidence="1">
    <location>
        <begin position="19"/>
        <end position="30"/>
    </location>
</feature>
<feature type="region of interest" description="Disordered" evidence="1">
    <location>
        <begin position="1"/>
        <end position="93"/>
    </location>
</feature>
<reference evidence="2 3" key="1">
    <citation type="journal article" date="2016" name="Nat. Commun.">
        <title>Ectomycorrhizal ecology is imprinted in the genome of the dominant symbiotic fungus Cenococcum geophilum.</title>
        <authorList>
            <consortium name="DOE Joint Genome Institute"/>
            <person name="Peter M."/>
            <person name="Kohler A."/>
            <person name="Ohm R.A."/>
            <person name="Kuo A."/>
            <person name="Krutzmann J."/>
            <person name="Morin E."/>
            <person name="Arend M."/>
            <person name="Barry K.W."/>
            <person name="Binder M."/>
            <person name="Choi C."/>
            <person name="Clum A."/>
            <person name="Copeland A."/>
            <person name="Grisel N."/>
            <person name="Haridas S."/>
            <person name="Kipfer T."/>
            <person name="LaButti K."/>
            <person name="Lindquist E."/>
            <person name="Lipzen A."/>
            <person name="Maire R."/>
            <person name="Meier B."/>
            <person name="Mihaltcheva S."/>
            <person name="Molinier V."/>
            <person name="Murat C."/>
            <person name="Poggeler S."/>
            <person name="Quandt C.A."/>
            <person name="Sperisen C."/>
            <person name="Tritt A."/>
            <person name="Tisserant E."/>
            <person name="Crous P.W."/>
            <person name="Henrissat B."/>
            <person name="Nehls U."/>
            <person name="Egli S."/>
            <person name="Spatafora J.W."/>
            <person name="Grigoriev I.V."/>
            <person name="Martin F.M."/>
        </authorList>
    </citation>
    <scope>NUCLEOTIDE SEQUENCE [LARGE SCALE GENOMIC DNA]</scope>
    <source>
        <strain evidence="2 3">CBS 459.81</strain>
    </source>
</reference>
<feature type="compositionally biased region" description="Polar residues" evidence="1">
    <location>
        <begin position="41"/>
        <end position="52"/>
    </location>
</feature>
<dbReference type="GO" id="GO:0005634">
    <property type="term" value="C:nucleus"/>
    <property type="evidence" value="ECO:0007669"/>
    <property type="project" value="TreeGrafter"/>
</dbReference>
<accession>A0A8E2E253</accession>
<feature type="region of interest" description="Disordered" evidence="1">
    <location>
        <begin position="202"/>
        <end position="302"/>
    </location>
</feature>
<dbReference type="InterPro" id="IPR012479">
    <property type="entry name" value="SAP30BP"/>
</dbReference>
<feature type="compositionally biased region" description="Basic and acidic residues" evidence="1">
    <location>
        <begin position="266"/>
        <end position="285"/>
    </location>
</feature>
<protein>
    <recommendedName>
        <fullName evidence="4">HCNGP-domain-containing protein</fullName>
    </recommendedName>
</protein>